<evidence type="ECO:0000256" key="2">
    <source>
        <dbReference type="ARBA" id="ARBA00022898"/>
    </source>
</evidence>
<dbReference type="Proteomes" id="UP000298154">
    <property type="component" value="Unassembled WGS sequence"/>
</dbReference>
<keyword evidence="2" id="KW-0663">Pyridoxal phosphate</keyword>
<protein>
    <submittedName>
        <fullName evidence="4">Aminotransferase</fullName>
    </submittedName>
</protein>
<name>A0A4R9AKG5_9MICO</name>
<keyword evidence="4" id="KW-0032">Aminotransferase</keyword>
<accession>A0A4R9AKG5</accession>
<dbReference type="NCBIfam" id="NF004800">
    <property type="entry name" value="PRK06149.1"/>
    <property type="match status" value="1"/>
</dbReference>
<dbReference type="Pfam" id="PF00202">
    <property type="entry name" value="Aminotran_3"/>
    <property type="match status" value="1"/>
</dbReference>
<dbReference type="PANTHER" id="PTHR45688">
    <property type="match status" value="1"/>
</dbReference>
<evidence type="ECO:0000313" key="5">
    <source>
        <dbReference type="Proteomes" id="UP000298154"/>
    </source>
</evidence>
<dbReference type="SUPFAM" id="SSF56112">
    <property type="entry name" value="Protein kinase-like (PK-like)"/>
    <property type="match status" value="1"/>
</dbReference>
<dbReference type="GO" id="GO:0030170">
    <property type="term" value="F:pyridoxal phosphate binding"/>
    <property type="evidence" value="ECO:0007669"/>
    <property type="project" value="InterPro"/>
</dbReference>
<dbReference type="InterPro" id="IPR011009">
    <property type="entry name" value="Kinase-like_dom_sf"/>
</dbReference>
<dbReference type="InterPro" id="IPR015422">
    <property type="entry name" value="PyrdxlP-dep_Trfase_small"/>
</dbReference>
<dbReference type="Pfam" id="PF01636">
    <property type="entry name" value="APH"/>
    <property type="match status" value="1"/>
</dbReference>
<dbReference type="SUPFAM" id="SSF53383">
    <property type="entry name" value="PLP-dependent transferases"/>
    <property type="match status" value="1"/>
</dbReference>
<dbReference type="Gene3D" id="3.90.1200.10">
    <property type="match status" value="1"/>
</dbReference>
<dbReference type="OrthoDB" id="9801834at2"/>
<dbReference type="EMBL" id="SOHK01000023">
    <property type="protein sequence ID" value="TFD63471.1"/>
    <property type="molecule type" value="Genomic_DNA"/>
</dbReference>
<gene>
    <name evidence="4" type="ORF">E3T47_14660</name>
</gene>
<dbReference type="InterPro" id="IPR015424">
    <property type="entry name" value="PyrdxlP-dep_Trfase"/>
</dbReference>
<feature type="domain" description="Aminoglycoside phosphotransferase" evidence="3">
    <location>
        <begin position="63"/>
        <end position="297"/>
    </location>
</feature>
<dbReference type="PANTHER" id="PTHR45688:SF13">
    <property type="entry name" value="ALANINE--GLYOXYLATE AMINOTRANSFERASE 2-LIKE"/>
    <property type="match status" value="1"/>
</dbReference>
<dbReference type="CDD" id="cd00610">
    <property type="entry name" value="OAT_like"/>
    <property type="match status" value="1"/>
</dbReference>
<dbReference type="InterPro" id="IPR005814">
    <property type="entry name" value="Aminotrans_3"/>
</dbReference>
<keyword evidence="4" id="KW-0808">Transferase</keyword>
<dbReference type="InterPro" id="IPR015421">
    <property type="entry name" value="PyrdxlP-dep_Trfase_major"/>
</dbReference>
<comment type="caution">
    <text evidence="4">The sequence shown here is derived from an EMBL/GenBank/DDBJ whole genome shotgun (WGS) entry which is preliminary data.</text>
</comment>
<dbReference type="AlphaFoldDB" id="A0A4R9AKG5"/>
<evidence type="ECO:0000259" key="3">
    <source>
        <dbReference type="Pfam" id="PF01636"/>
    </source>
</evidence>
<keyword evidence="5" id="KW-1185">Reference proteome</keyword>
<evidence type="ECO:0000313" key="4">
    <source>
        <dbReference type="EMBL" id="TFD63471.1"/>
    </source>
</evidence>
<evidence type="ECO:0000256" key="1">
    <source>
        <dbReference type="ARBA" id="ARBA00008954"/>
    </source>
</evidence>
<organism evidence="4 5">
    <name type="scientific">Cryobacterium ruanii</name>
    <dbReference type="NCBI Taxonomy" id="1259197"/>
    <lineage>
        <taxon>Bacteria</taxon>
        <taxon>Bacillati</taxon>
        <taxon>Actinomycetota</taxon>
        <taxon>Actinomycetes</taxon>
        <taxon>Micrococcales</taxon>
        <taxon>Microbacteriaceae</taxon>
        <taxon>Cryobacterium</taxon>
    </lineage>
</organism>
<comment type="similarity">
    <text evidence="1">Belongs to the class-III pyridoxal-phosphate-dependent aminotransferase family.</text>
</comment>
<dbReference type="Gene3D" id="3.40.640.10">
    <property type="entry name" value="Type I PLP-dependent aspartate aminotransferase-like (Major domain)"/>
    <property type="match status" value="1"/>
</dbReference>
<dbReference type="Gene3D" id="3.90.1150.10">
    <property type="entry name" value="Aspartate Aminotransferase, domain 1"/>
    <property type="match status" value="1"/>
</dbReference>
<dbReference type="InterPro" id="IPR002575">
    <property type="entry name" value="Aminoglycoside_PTrfase"/>
</dbReference>
<sequence length="1002" mass="107905">MPRVHAPSRPSGACASAESCRRCHPRNWRTMTEHSPFHLPRPRLTIEQATELARDRFGVTGTVTELGSHQDRNFRIEADAGTVVLKVSNPAVATIELEAQNAALEHLIGLDLDLPAAVADVVGSQIVRVIIDGQNLDLRLLTYVDGHPLTDTLHLSLEQIRSLGDVAARIVRGLADFEHPGTDRFLQWDLRRGGEVIDALLVQVDDEARRDRLRTVTDAARRQLTRVSADLRVQAIHGDLTDDNVVSGDGAAGAISGVIDFGDVAQGWLVAELAATCACVLYRSPQRPLAILDTIEAFAAQVPLTDAELSALWPLIVLRTAVLVVSGEAQVHLDDGNQYADANRSREWLAFQTASAQEGAEIEALIRFAVADPHEAIAATGHPVLGPLDPAARIDLSVTSAAYDAGRWLEPGIDERVALDSAACLGHAVTGYGEFRLSQTRIDTADESITLALGIEVYLPADMPVTAPIDGTVIVVDTKTVRLEGIDFDLWLTGVDAAADGQIVRAGSALGSVAASPRHARHGTAIDRVTVQTSRLRGIRPPFFVAPSGAALWQRVCPDPSALLGLTPLGPLADPAALLQRRDATFARVQEHYYAAPPQIERGWKHHLIDTHGQSYVDMVNNVTTVGHGHPRIAEAARSQWSLLNTNSRFHYEELIRFTERLAELAPDPLDTVFLVNSGTEAVDLALRLALSYTGHDTVVSVREAYHGWSMAADAVSSSVADNPRALETRPEWVHLVEAPNAVRGKYRGMQSAPQYLNDLDGDLQALAADGRTIAAFIAEPVFGNAGGVLLPDGYLSGVYERMRARGALCIADEVQVSYARLGQHFWGTEQQNVVPDIITIAKAMGNGHPLGAVITRRDVAERFADDGPFFSSAGGSPLSCRIGLTVLDIMRDEGLQQNAEVVGEHLKRGLERLGERFDLVGAVYGMGLYLGVELVSDRAEFTPATAVAVAVCDELLLRGCIVQPTGDFKNVLKIKPPLCLTIASADHFLCALAAVLGEIAS</sequence>
<proteinExistence type="inferred from homology"/>
<reference evidence="4 5" key="1">
    <citation type="submission" date="2019-03" db="EMBL/GenBank/DDBJ databases">
        <title>Genomics of glacier-inhabiting Cryobacterium strains.</title>
        <authorList>
            <person name="Liu Q."/>
            <person name="Xin Y.-H."/>
        </authorList>
    </citation>
    <scope>NUCLEOTIDE SEQUENCE [LARGE SCALE GENOMIC DNA]</scope>
    <source>
        <strain evidence="4 5">Sr36</strain>
    </source>
</reference>
<dbReference type="GO" id="GO:0008483">
    <property type="term" value="F:transaminase activity"/>
    <property type="evidence" value="ECO:0007669"/>
    <property type="project" value="UniProtKB-KW"/>
</dbReference>